<protein>
    <submittedName>
        <fullName evidence="12">AGRL3-like protein</fullName>
    </submittedName>
</protein>
<keyword evidence="3 8" id="KW-1133">Transmembrane helix</keyword>
<dbReference type="InterPro" id="IPR001190">
    <property type="entry name" value="SRCR"/>
</dbReference>
<evidence type="ECO:0000259" key="11">
    <source>
        <dbReference type="PROSITE" id="PS50287"/>
    </source>
</evidence>
<gene>
    <name evidence="12" type="ORF">MAR_014115</name>
</gene>
<dbReference type="InterPro" id="IPR000832">
    <property type="entry name" value="GPCR_2_secretin-like"/>
</dbReference>
<dbReference type="Gene3D" id="2.60.220.50">
    <property type="match status" value="1"/>
</dbReference>
<dbReference type="Gene3D" id="1.20.1070.10">
    <property type="entry name" value="Rhodopsin 7-helix transmembrane proteins"/>
    <property type="match status" value="1"/>
</dbReference>
<comment type="caution">
    <text evidence="6">Lacks conserved residue(s) required for the propagation of feature annotation.</text>
</comment>
<feature type="transmembrane region" description="Helical" evidence="8">
    <location>
        <begin position="588"/>
        <end position="609"/>
    </location>
</feature>
<dbReference type="Pfam" id="PF00530">
    <property type="entry name" value="SRCR"/>
    <property type="match status" value="1"/>
</dbReference>
<keyword evidence="2 8" id="KW-0812">Transmembrane</keyword>
<evidence type="ECO:0000313" key="12">
    <source>
        <dbReference type="EMBL" id="WAR28411.1"/>
    </source>
</evidence>
<evidence type="ECO:0000256" key="6">
    <source>
        <dbReference type="PROSITE-ProRule" id="PRU00196"/>
    </source>
</evidence>
<dbReference type="InterPro" id="IPR057244">
    <property type="entry name" value="GAIN_B"/>
</dbReference>
<accession>A0ABY7G5T1</accession>
<keyword evidence="7" id="KW-0175">Coiled coil</keyword>
<evidence type="ECO:0000256" key="3">
    <source>
        <dbReference type="ARBA" id="ARBA00022989"/>
    </source>
</evidence>
<keyword evidence="13" id="KW-1185">Reference proteome</keyword>
<evidence type="ECO:0000256" key="1">
    <source>
        <dbReference type="ARBA" id="ARBA00004141"/>
    </source>
</evidence>
<feature type="transmembrane region" description="Helical" evidence="8">
    <location>
        <begin position="629"/>
        <end position="648"/>
    </location>
</feature>
<organism evidence="12 13">
    <name type="scientific">Mya arenaria</name>
    <name type="common">Soft-shell clam</name>
    <dbReference type="NCBI Taxonomy" id="6604"/>
    <lineage>
        <taxon>Eukaryota</taxon>
        <taxon>Metazoa</taxon>
        <taxon>Spiralia</taxon>
        <taxon>Lophotrochozoa</taxon>
        <taxon>Mollusca</taxon>
        <taxon>Bivalvia</taxon>
        <taxon>Autobranchia</taxon>
        <taxon>Heteroconchia</taxon>
        <taxon>Euheterodonta</taxon>
        <taxon>Imparidentia</taxon>
        <taxon>Neoheterodontei</taxon>
        <taxon>Myida</taxon>
        <taxon>Myoidea</taxon>
        <taxon>Myidae</taxon>
        <taxon>Mya</taxon>
    </lineage>
</organism>
<keyword evidence="5 6" id="KW-1015">Disulfide bond</keyword>
<feature type="transmembrane region" description="Helical" evidence="8">
    <location>
        <begin position="655"/>
        <end position="674"/>
    </location>
</feature>
<evidence type="ECO:0000256" key="2">
    <source>
        <dbReference type="ARBA" id="ARBA00022692"/>
    </source>
</evidence>
<feature type="domain" description="G-protein coupled receptors family 2 profile 2" evidence="10">
    <location>
        <begin position="486"/>
        <end position="704"/>
    </location>
</feature>
<feature type="transmembrane region" description="Helical" evidence="8">
    <location>
        <begin position="680"/>
        <end position="703"/>
    </location>
</feature>
<feature type="disulfide bond" evidence="6">
    <location>
        <begin position="110"/>
        <end position="120"/>
    </location>
</feature>
<dbReference type="InterPro" id="IPR046338">
    <property type="entry name" value="GAIN_dom_sf"/>
</dbReference>
<dbReference type="SUPFAM" id="SSF56487">
    <property type="entry name" value="SRCR-like"/>
    <property type="match status" value="1"/>
</dbReference>
<dbReference type="EMBL" id="CP111026">
    <property type="protein sequence ID" value="WAR28411.1"/>
    <property type="molecule type" value="Genomic_DNA"/>
</dbReference>
<dbReference type="Proteomes" id="UP001164746">
    <property type="component" value="Chromosome 15"/>
</dbReference>
<dbReference type="PRINTS" id="PR00249">
    <property type="entry name" value="GPCRSECRETIN"/>
</dbReference>
<dbReference type="SMART" id="SM00303">
    <property type="entry name" value="GPS"/>
    <property type="match status" value="1"/>
</dbReference>
<dbReference type="PROSITE" id="PS50261">
    <property type="entry name" value="G_PROTEIN_RECEP_F2_4"/>
    <property type="match status" value="1"/>
</dbReference>
<feature type="transmembrane region" description="Helical" evidence="8">
    <location>
        <begin position="486"/>
        <end position="510"/>
    </location>
</feature>
<evidence type="ECO:0000256" key="8">
    <source>
        <dbReference type="SAM" id="Phobius"/>
    </source>
</evidence>
<evidence type="ECO:0000256" key="7">
    <source>
        <dbReference type="SAM" id="Coils"/>
    </source>
</evidence>
<name>A0ABY7G5T1_MYAAR</name>
<evidence type="ECO:0000259" key="10">
    <source>
        <dbReference type="PROSITE" id="PS50261"/>
    </source>
</evidence>
<dbReference type="PANTHER" id="PTHR12011:SF347">
    <property type="entry name" value="FI21270P1-RELATED"/>
    <property type="match status" value="1"/>
</dbReference>
<evidence type="ECO:0000256" key="4">
    <source>
        <dbReference type="ARBA" id="ARBA00023136"/>
    </source>
</evidence>
<dbReference type="Gene3D" id="3.10.250.10">
    <property type="entry name" value="SRCR-like domain"/>
    <property type="match status" value="1"/>
</dbReference>
<dbReference type="PANTHER" id="PTHR12011">
    <property type="entry name" value="ADHESION G-PROTEIN COUPLED RECEPTOR"/>
    <property type="match status" value="1"/>
</dbReference>
<dbReference type="SMART" id="SM00202">
    <property type="entry name" value="SR"/>
    <property type="match status" value="1"/>
</dbReference>
<feature type="transmembrane region" description="Helical" evidence="8">
    <location>
        <begin position="556"/>
        <end position="576"/>
    </location>
</feature>
<dbReference type="InterPro" id="IPR000203">
    <property type="entry name" value="GPS"/>
</dbReference>
<comment type="subcellular location">
    <subcellularLocation>
        <location evidence="1">Membrane</location>
        <topology evidence="1">Multi-pass membrane protein</topology>
    </subcellularLocation>
</comment>
<evidence type="ECO:0000256" key="5">
    <source>
        <dbReference type="ARBA" id="ARBA00023157"/>
    </source>
</evidence>
<feature type="domain" description="SRCR" evidence="11">
    <location>
        <begin position="40"/>
        <end position="141"/>
    </location>
</feature>
<dbReference type="Pfam" id="PF01825">
    <property type="entry name" value="GPS"/>
    <property type="match status" value="1"/>
</dbReference>
<evidence type="ECO:0000259" key="9">
    <source>
        <dbReference type="PROSITE" id="PS50221"/>
    </source>
</evidence>
<dbReference type="PROSITE" id="PS50221">
    <property type="entry name" value="GAIN_B"/>
    <property type="match status" value="1"/>
</dbReference>
<dbReference type="PRINTS" id="PR00258">
    <property type="entry name" value="SPERACTRCPTR"/>
</dbReference>
<feature type="coiled-coil region" evidence="7">
    <location>
        <begin position="223"/>
        <end position="277"/>
    </location>
</feature>
<feature type="transmembrane region" description="Helical" evidence="8">
    <location>
        <begin position="522"/>
        <end position="541"/>
    </location>
</feature>
<dbReference type="InterPro" id="IPR017981">
    <property type="entry name" value="GPCR_2-like_7TM"/>
</dbReference>
<dbReference type="InterPro" id="IPR036772">
    <property type="entry name" value="SRCR-like_dom_sf"/>
</dbReference>
<reference evidence="12" key="1">
    <citation type="submission" date="2022-11" db="EMBL/GenBank/DDBJ databases">
        <title>Centuries of genome instability and evolution in soft-shell clam transmissible cancer (bioRxiv).</title>
        <authorList>
            <person name="Hart S.F.M."/>
            <person name="Yonemitsu M.A."/>
            <person name="Giersch R.M."/>
            <person name="Beal B.F."/>
            <person name="Arriagada G."/>
            <person name="Davis B.W."/>
            <person name="Ostrander E.A."/>
            <person name="Goff S.P."/>
            <person name="Metzger M.J."/>
        </authorList>
    </citation>
    <scope>NUCLEOTIDE SEQUENCE</scope>
    <source>
        <strain evidence="12">MELC-2E11</strain>
        <tissue evidence="12">Siphon/mantle</tissue>
    </source>
</reference>
<dbReference type="PROSITE" id="PS50287">
    <property type="entry name" value="SRCR_2"/>
    <property type="match status" value="1"/>
</dbReference>
<feature type="domain" description="GAIN-B" evidence="9">
    <location>
        <begin position="325"/>
        <end position="476"/>
    </location>
</feature>
<keyword evidence="4 8" id="KW-0472">Membrane</keyword>
<proteinExistence type="predicted"/>
<evidence type="ECO:0000313" key="13">
    <source>
        <dbReference type="Proteomes" id="UP001164746"/>
    </source>
</evidence>
<dbReference type="CDD" id="cd15040">
    <property type="entry name" value="7tmB2_Adhesion"/>
    <property type="match status" value="1"/>
</dbReference>
<dbReference type="Pfam" id="PF00002">
    <property type="entry name" value="7tm_2"/>
    <property type="match status" value="2"/>
</dbReference>
<sequence>MNHFKPVKVRIASDAGISVANGQDENDDEDDVDYSDDTKVRLVDGPTKYEGRVEVYVNGRWGTICDDHFNTDAASVVCRMLHINVTDTTVIQEGYYGEGNGTIWLVDVRCLGYESTIADCVYRNLGSTTCEHSEDVGVKCTTGNEEDNGSVNAKHDNEDITVDTADPETGTVTCAASTENGVDWPEALDGQIFRYRCSQGYQGDIYRRCQNGNYLNPVNNCTRKAIQDLYAQLKQETNRLRTAYENLPTAGDLQKVIRILEKVIEDIEINSAEIESDTDSFFEVANNLLNWNATSSWKSLINDMGVGADSLINIIDRFITKVVNSSNVIEIGQVDKCVNISFPSGASTTDQIVVGCGQEIGKRVFSGGLFKSISGMLPTSSNDVDSLDSSINAPVLSFSFHGHHNKTENVRISFHLFNNSLTNPSCSFWETNRSGKSLWSSDGCRLEQYDREKGIVYCQCNHLTNFAVLMSPASTSETETVHHRRLGVLSIVGSSISIIGLFLTITTYVYFWRAVRSKRSVVLVNLYTVLLLANVLFLAVVDSTSQHALCTSSVVLLHYIFLASFFLMLSEGCFIAQMVFRPHDKRNALQALLGISYGIPMMVVIISAASSKLKGYGNDKFCWLSIDSGLFWAFAGPALAIVFVSNFLNRTGLRSVCVLFPIFGITWSFGVFAVNRETVVFQYLFAIFNSLQGVLIFVVQCILDRKKDNNEI</sequence>